<dbReference type="InterPro" id="IPR000073">
    <property type="entry name" value="AB_hydrolase_1"/>
</dbReference>
<dbReference type="PRINTS" id="PR00412">
    <property type="entry name" value="EPOXHYDRLASE"/>
</dbReference>
<comment type="caution">
    <text evidence="3">The sequence shown here is derived from an EMBL/GenBank/DDBJ whole genome shotgun (WGS) entry which is preliminary data.</text>
</comment>
<dbReference type="Proteomes" id="UP000606921">
    <property type="component" value="Unassembled WGS sequence"/>
</dbReference>
<evidence type="ECO:0000259" key="2">
    <source>
        <dbReference type="Pfam" id="PF00561"/>
    </source>
</evidence>
<evidence type="ECO:0000313" key="4">
    <source>
        <dbReference type="Proteomes" id="UP000606921"/>
    </source>
</evidence>
<dbReference type="SUPFAM" id="SSF53474">
    <property type="entry name" value="alpha/beta-Hydrolases"/>
    <property type="match status" value="1"/>
</dbReference>
<accession>A0ABN7JYF7</accession>
<dbReference type="InterPro" id="IPR000639">
    <property type="entry name" value="Epox_hydrolase-like"/>
</dbReference>
<evidence type="ECO:0000256" key="1">
    <source>
        <dbReference type="ARBA" id="ARBA00022801"/>
    </source>
</evidence>
<reference evidence="3 4" key="1">
    <citation type="submission" date="2020-11" db="EMBL/GenBank/DDBJ databases">
        <authorList>
            <person name="Lassalle F."/>
        </authorList>
    </citation>
    <scope>NUCLEOTIDE SEQUENCE [LARGE SCALE GENOMIC DNA]</scope>
    <source>
        <strain evidence="3 4">JC140</strain>
    </source>
</reference>
<dbReference type="Gene3D" id="3.40.50.1820">
    <property type="entry name" value="alpha/beta hydrolase"/>
    <property type="match status" value="1"/>
</dbReference>
<evidence type="ECO:0000313" key="3">
    <source>
        <dbReference type="EMBL" id="CAD7054258.1"/>
    </source>
</evidence>
<sequence>MISEQLTHDYVNAGGIRLHVVQAGPDDGKPVILLHGFPDFWIGWRRQIDALVSAGYKVIVPDQRGCNTSDKPRGVREYALGKLVGDVVGLADALGLERFHLVGHDWGGMVTWAAGEMVPDRLERLVILNAPHPEVLLAHAMRSPTQFLRSSYAAFFQFPWLPEAVLGANRSSMLAGALRRSSRKGAFKEEEIADYRQAWEQPQALTSMLNWYRALRLRPALNARITVPTLILWGMQDQALEYGLAERSLALCDRGHLKAFQKATHWVQREESSSVNAALLAFLEDG</sequence>
<name>A0ABN7JYF7_9HYPH</name>
<dbReference type="PANTHER" id="PTHR43329">
    <property type="entry name" value="EPOXIDE HYDROLASE"/>
    <property type="match status" value="1"/>
</dbReference>
<keyword evidence="4" id="KW-1185">Reference proteome</keyword>
<dbReference type="InterPro" id="IPR029058">
    <property type="entry name" value="AB_hydrolase_fold"/>
</dbReference>
<organism evidence="3 4">
    <name type="scientific">Pseudorhizobium endolithicum</name>
    <dbReference type="NCBI Taxonomy" id="1191678"/>
    <lineage>
        <taxon>Bacteria</taxon>
        <taxon>Pseudomonadati</taxon>
        <taxon>Pseudomonadota</taxon>
        <taxon>Alphaproteobacteria</taxon>
        <taxon>Hyphomicrobiales</taxon>
        <taxon>Rhizobiaceae</taxon>
        <taxon>Rhizobium/Agrobacterium group</taxon>
        <taxon>Pseudorhizobium</taxon>
    </lineage>
</organism>
<dbReference type="Pfam" id="PF00561">
    <property type="entry name" value="Abhydrolase_1"/>
    <property type="match status" value="1"/>
</dbReference>
<keyword evidence="1 3" id="KW-0378">Hydrolase</keyword>
<proteinExistence type="predicted"/>
<gene>
    <name evidence="3" type="ORF">REJC140_02123</name>
</gene>
<dbReference type="GO" id="GO:0016787">
    <property type="term" value="F:hydrolase activity"/>
    <property type="evidence" value="ECO:0007669"/>
    <property type="project" value="UniProtKB-KW"/>
</dbReference>
<dbReference type="PRINTS" id="PR00111">
    <property type="entry name" value="ABHYDROLASE"/>
</dbReference>
<dbReference type="RefSeq" id="WP_142521695.1">
    <property type="nucleotide sequence ID" value="NZ_CABFWF030000018.1"/>
</dbReference>
<protein>
    <submittedName>
        <fullName evidence="3">Alpha/beta hydrolase</fullName>
    </submittedName>
</protein>
<dbReference type="EMBL" id="CABFWF030000018">
    <property type="protein sequence ID" value="CAD7054258.1"/>
    <property type="molecule type" value="Genomic_DNA"/>
</dbReference>
<feature type="domain" description="AB hydrolase-1" evidence="2">
    <location>
        <begin position="29"/>
        <end position="270"/>
    </location>
</feature>